<feature type="transmembrane region" description="Helical" evidence="6">
    <location>
        <begin position="43"/>
        <end position="61"/>
    </location>
</feature>
<reference evidence="8" key="1">
    <citation type="journal article" date="2013" name="Genetics">
        <title>The draft genome and transcriptome of Panagrellus redivivus are shaped by the harsh demands of a free-living lifestyle.</title>
        <authorList>
            <person name="Srinivasan J."/>
            <person name="Dillman A.R."/>
            <person name="Macchietto M.G."/>
            <person name="Heikkinen L."/>
            <person name="Lakso M."/>
            <person name="Fracchia K.M."/>
            <person name="Antoshechkin I."/>
            <person name="Mortazavi A."/>
            <person name="Wong G."/>
            <person name="Sternberg P.W."/>
        </authorList>
    </citation>
    <scope>NUCLEOTIDE SEQUENCE [LARGE SCALE GENOMIC DNA]</scope>
    <source>
        <strain evidence="8">MT8872</strain>
    </source>
</reference>
<evidence type="ECO:0000256" key="6">
    <source>
        <dbReference type="SAM" id="Phobius"/>
    </source>
</evidence>
<dbReference type="AlphaFoldDB" id="A0A7E4W0P4"/>
<evidence type="ECO:0000256" key="4">
    <source>
        <dbReference type="ARBA" id="ARBA00022989"/>
    </source>
</evidence>
<evidence type="ECO:0000256" key="3">
    <source>
        <dbReference type="ARBA" id="ARBA00022692"/>
    </source>
</evidence>
<comment type="similarity">
    <text evidence="2">Belongs to the TMEM135 family.</text>
</comment>
<feature type="transmembrane region" description="Helical" evidence="6">
    <location>
        <begin position="277"/>
        <end position="296"/>
    </location>
</feature>
<dbReference type="InterPro" id="IPR031926">
    <property type="entry name" value="TMEM135_N"/>
</dbReference>
<dbReference type="Proteomes" id="UP000492821">
    <property type="component" value="Unassembled WGS sequence"/>
</dbReference>
<accession>A0A7E4W0P4</accession>
<keyword evidence="3 6" id="KW-0812">Transmembrane</keyword>
<organism evidence="8 9">
    <name type="scientific">Panagrellus redivivus</name>
    <name type="common">Microworm</name>
    <dbReference type="NCBI Taxonomy" id="6233"/>
    <lineage>
        <taxon>Eukaryota</taxon>
        <taxon>Metazoa</taxon>
        <taxon>Ecdysozoa</taxon>
        <taxon>Nematoda</taxon>
        <taxon>Chromadorea</taxon>
        <taxon>Rhabditida</taxon>
        <taxon>Tylenchina</taxon>
        <taxon>Panagrolaimomorpha</taxon>
        <taxon>Panagrolaimoidea</taxon>
        <taxon>Panagrolaimidae</taxon>
        <taxon>Panagrellus</taxon>
    </lineage>
</organism>
<proteinExistence type="inferred from homology"/>
<dbReference type="PANTHER" id="PTHR12459">
    <property type="entry name" value="TRANSMEMBRANE PROTEIN 135-RELATED"/>
    <property type="match status" value="1"/>
</dbReference>
<evidence type="ECO:0000256" key="1">
    <source>
        <dbReference type="ARBA" id="ARBA00004127"/>
    </source>
</evidence>
<evidence type="ECO:0000256" key="5">
    <source>
        <dbReference type="ARBA" id="ARBA00023136"/>
    </source>
</evidence>
<evidence type="ECO:0000313" key="8">
    <source>
        <dbReference type="Proteomes" id="UP000492821"/>
    </source>
</evidence>
<dbReference type="Pfam" id="PF15982">
    <property type="entry name" value="TMEM135_C_rich"/>
    <property type="match status" value="1"/>
</dbReference>
<keyword evidence="4 6" id="KW-1133">Transmembrane helix</keyword>
<feature type="transmembrane region" description="Helical" evidence="6">
    <location>
        <begin position="105"/>
        <end position="126"/>
    </location>
</feature>
<keyword evidence="5 6" id="KW-0472">Membrane</keyword>
<protein>
    <submittedName>
        <fullName evidence="9">TMEM135_C_rich domain-containing protein</fullName>
    </submittedName>
</protein>
<feature type="transmembrane region" description="Helical" evidence="6">
    <location>
        <begin position="316"/>
        <end position="340"/>
    </location>
</feature>
<keyword evidence="8" id="KW-1185">Reference proteome</keyword>
<dbReference type="PANTHER" id="PTHR12459:SF15">
    <property type="entry name" value="TRANSMEMBRANE PROTEIN 135"/>
    <property type="match status" value="1"/>
</dbReference>
<evidence type="ECO:0000259" key="7">
    <source>
        <dbReference type="Pfam" id="PF15982"/>
    </source>
</evidence>
<name>A0A7E4W0P4_PANRE</name>
<reference evidence="9" key="2">
    <citation type="submission" date="2020-10" db="UniProtKB">
        <authorList>
            <consortium name="WormBaseParasite"/>
        </authorList>
    </citation>
    <scope>IDENTIFICATION</scope>
</reference>
<feature type="transmembrane region" description="Helical" evidence="6">
    <location>
        <begin position="82"/>
        <end position="99"/>
    </location>
</feature>
<comment type="subcellular location">
    <subcellularLocation>
        <location evidence="1">Endomembrane system</location>
        <topology evidence="1">Multi-pass membrane protein</topology>
    </subcellularLocation>
</comment>
<evidence type="ECO:0000313" key="9">
    <source>
        <dbReference type="WBParaSite" id="Pan_g5492.t1"/>
    </source>
</evidence>
<evidence type="ECO:0000256" key="2">
    <source>
        <dbReference type="ARBA" id="ARBA00008924"/>
    </source>
</evidence>
<feature type="domain" description="Transmembrane protein 135 N-terminal" evidence="7">
    <location>
        <begin position="20"/>
        <end position="150"/>
    </location>
</feature>
<sequence length="445" mass="50208">MSVLSKIFAGYFGTPILHATCYETIHTWNPDCTMAMVNATPHAFLFSLRTYGVFYLLSALVRKGDPRKIDYKRLIKDILRSSIFLTSNMIFLLFSLCFLRRTMGFYIWPTVSFVNSIAASFFALLIENPTRRPMLALYLTNLASETLFRQLVNHGYLRSYKNGEAIVFAIGLAIITYMYKRYGEKAGAMGKLIKTTHCLDNSNADIIDVNKLNSNSKLWFSILRNSFNKHPLCEHKHSCASVAVESGLRNFTYGLGASLALAVLKSLATPRKLLRNVFTVGILRLPCFAGALPFIYHVVECTLTRHLNAHTELIPALAALVSGLAMLVYPSISVAMYVLWKAIEMIYHKLVEKNLALNFRHGDLLLYALSTGFVLGNVIIEPHAVRKGYINFLSGLTGNKLAVFNRRLFTPFGFDSSRVYDFMPKLNPRFATINPDLYLPMSRPF</sequence>
<dbReference type="GO" id="GO:0012505">
    <property type="term" value="C:endomembrane system"/>
    <property type="evidence" value="ECO:0007669"/>
    <property type="project" value="UniProtKB-SubCell"/>
</dbReference>
<dbReference type="WBParaSite" id="Pan_g5492.t1">
    <property type="protein sequence ID" value="Pan_g5492.t1"/>
    <property type="gene ID" value="Pan_g5492"/>
</dbReference>
<dbReference type="InterPro" id="IPR026749">
    <property type="entry name" value="Tmem135"/>
</dbReference>